<dbReference type="Gene3D" id="6.10.140.1430">
    <property type="match status" value="1"/>
</dbReference>
<gene>
    <name evidence="4" type="ORF">IFM89_035154</name>
</gene>
<evidence type="ECO:0000256" key="2">
    <source>
        <dbReference type="ARBA" id="ARBA00023277"/>
    </source>
</evidence>
<dbReference type="InterPro" id="IPR008811">
    <property type="entry name" value="Glycosyl_hydrolases_36"/>
</dbReference>
<keyword evidence="2" id="KW-0119">Carbohydrate metabolism</keyword>
<organism evidence="4 5">
    <name type="scientific">Coptis chinensis</name>
    <dbReference type="NCBI Taxonomy" id="261450"/>
    <lineage>
        <taxon>Eukaryota</taxon>
        <taxon>Viridiplantae</taxon>
        <taxon>Streptophyta</taxon>
        <taxon>Embryophyta</taxon>
        <taxon>Tracheophyta</taxon>
        <taxon>Spermatophyta</taxon>
        <taxon>Magnoliopsida</taxon>
        <taxon>Ranunculales</taxon>
        <taxon>Ranunculaceae</taxon>
        <taxon>Coptidoideae</taxon>
        <taxon>Coptis</taxon>
    </lineage>
</organism>
<dbReference type="SUPFAM" id="SSF51445">
    <property type="entry name" value="(Trans)glycosidases"/>
    <property type="match status" value="1"/>
</dbReference>
<dbReference type="Proteomes" id="UP000631114">
    <property type="component" value="Unassembled WGS sequence"/>
</dbReference>
<comment type="caution">
    <text evidence="4">The sequence shown here is derived from an EMBL/GenBank/DDBJ whole genome shotgun (WGS) entry which is preliminary data.</text>
</comment>
<dbReference type="OrthoDB" id="1907061at2759"/>
<feature type="region of interest" description="Disordered" evidence="3">
    <location>
        <begin position="49"/>
        <end position="93"/>
    </location>
</feature>
<keyword evidence="5" id="KW-1185">Reference proteome</keyword>
<feature type="compositionally biased region" description="Basic and acidic residues" evidence="3">
    <location>
        <begin position="82"/>
        <end position="93"/>
    </location>
</feature>
<evidence type="ECO:0000313" key="5">
    <source>
        <dbReference type="Proteomes" id="UP000631114"/>
    </source>
</evidence>
<protein>
    <submittedName>
        <fullName evidence="4">Uncharacterized protein</fullName>
    </submittedName>
</protein>
<reference evidence="4 5" key="1">
    <citation type="submission" date="2020-10" db="EMBL/GenBank/DDBJ databases">
        <title>The Coptis chinensis genome and diversification of protoberbering-type alkaloids.</title>
        <authorList>
            <person name="Wang B."/>
            <person name="Shu S."/>
            <person name="Song C."/>
            <person name="Liu Y."/>
        </authorList>
    </citation>
    <scope>NUCLEOTIDE SEQUENCE [LARGE SCALE GENOMIC DNA]</scope>
    <source>
        <strain evidence="4">HL-2020</strain>
        <tissue evidence="4">Leaf</tissue>
    </source>
</reference>
<dbReference type="AlphaFoldDB" id="A0A835IRS1"/>
<evidence type="ECO:0000256" key="3">
    <source>
        <dbReference type="SAM" id="MobiDB-lite"/>
    </source>
</evidence>
<dbReference type="PANTHER" id="PTHR31268">
    <property type="match status" value="1"/>
</dbReference>
<dbReference type="InterPro" id="IPR017853">
    <property type="entry name" value="GH"/>
</dbReference>
<sequence>MRTLLLRKHEKRKKERNIKWMNEAKDIAAQKAEEAKQKVAEYKDYVAQKAKKAKDTSAQKAGETTETVKNKASEYTDSAAQKAKEAKDTTAQKAGDEYKDYTAEKAKETKHITAEKAKDEKILLHEHEKCGLTGVEENDKFKKRENPTMGTKSIVDVAKVKYGLKYVYVWHAIIGYWGGIQPGLEEYESSMKFPTVSKGVLMNEPNWKMDPLAVQGLGLVGGFKLTRQYHQALDASVGKNFPDNGIIACKSHNIDSVYYSKQMAIVRTLDDFYPRDPVSHIHPVAEYHASTKAASDPTHDGVSLLKIWNMNKYTGVIGVYNCQGAAWSNVEKKNMFHETQTEALTGAVRGKDVHLISEAATEPDWKGGAGTIGFCNVKVLVFNGTRGSLDCYIASEFQWRKLSGGWSKGKEREFGKIR</sequence>
<evidence type="ECO:0000313" key="4">
    <source>
        <dbReference type="EMBL" id="KAF9622921.1"/>
    </source>
</evidence>
<dbReference type="PANTHER" id="PTHR31268:SF5">
    <property type="entry name" value="GALACTINOL--SUCROSE GALACTOSYLTRANSFERASE 6-RELATED"/>
    <property type="match status" value="1"/>
</dbReference>
<feature type="compositionally biased region" description="Polar residues" evidence="3">
    <location>
        <begin position="56"/>
        <end position="65"/>
    </location>
</feature>
<comment type="similarity">
    <text evidence="1">Belongs to the glycosyl hydrolases 36 family.</text>
</comment>
<name>A0A835IRS1_9MAGN</name>
<dbReference type="Pfam" id="PF05691">
    <property type="entry name" value="Raffinose_syn"/>
    <property type="match status" value="3"/>
</dbReference>
<evidence type="ECO:0000256" key="1">
    <source>
        <dbReference type="ARBA" id="ARBA00007240"/>
    </source>
</evidence>
<accession>A0A835IRS1</accession>
<dbReference type="EMBL" id="JADFTS010000002">
    <property type="protein sequence ID" value="KAF9622921.1"/>
    <property type="molecule type" value="Genomic_DNA"/>
</dbReference>
<proteinExistence type="inferred from homology"/>